<dbReference type="InterPro" id="IPR012341">
    <property type="entry name" value="6hp_glycosidase-like_sf"/>
</dbReference>
<dbReference type="InterPro" id="IPR016518">
    <property type="entry name" value="Alpha-L-fucosidase"/>
</dbReference>
<dbReference type="GO" id="GO:0005975">
    <property type="term" value="P:carbohydrate metabolic process"/>
    <property type="evidence" value="ECO:0007669"/>
    <property type="project" value="InterPro"/>
</dbReference>
<dbReference type="AlphaFoldDB" id="A0AAD4Q3Q9"/>
<dbReference type="PANTHER" id="PTHR31084">
    <property type="entry name" value="ALPHA-L-FUCOSIDASE 2"/>
    <property type="match status" value="1"/>
</dbReference>
<dbReference type="PANTHER" id="PTHR31084:SF0">
    <property type="entry name" value="ALPHA-L-FUCOSIDASE 2"/>
    <property type="match status" value="1"/>
</dbReference>
<reference evidence="4" key="1">
    <citation type="submission" date="2021-12" db="EMBL/GenBank/DDBJ databases">
        <title>Convergent genome expansion in fungi linked to evolution of root-endophyte symbiosis.</title>
        <authorList>
            <consortium name="DOE Joint Genome Institute"/>
            <person name="Ke Y.-H."/>
            <person name="Bonito G."/>
            <person name="Liao H.-L."/>
            <person name="Looney B."/>
            <person name="Rojas-Flechas A."/>
            <person name="Nash J."/>
            <person name="Hameed K."/>
            <person name="Schadt C."/>
            <person name="Martin F."/>
            <person name="Crous P.W."/>
            <person name="Miettinen O."/>
            <person name="Magnuson J.K."/>
            <person name="Labbe J."/>
            <person name="Jacobson D."/>
            <person name="Doktycz M.J."/>
            <person name="Veneault-Fourrey C."/>
            <person name="Kuo A."/>
            <person name="Mondo S."/>
            <person name="Calhoun S."/>
            <person name="Riley R."/>
            <person name="Ohm R."/>
            <person name="LaButti K."/>
            <person name="Andreopoulos B."/>
            <person name="Pangilinan J."/>
            <person name="Nolan M."/>
            <person name="Tritt A."/>
            <person name="Clum A."/>
            <person name="Lipzen A."/>
            <person name="Daum C."/>
            <person name="Barry K."/>
            <person name="Grigoriev I.V."/>
            <person name="Vilgalys R."/>
        </authorList>
    </citation>
    <scope>NUCLEOTIDE SEQUENCE</scope>
    <source>
        <strain evidence="4">PMI_201</strain>
    </source>
</reference>
<dbReference type="RefSeq" id="XP_046077930.1">
    <property type="nucleotide sequence ID" value="XM_046217760.1"/>
</dbReference>
<dbReference type="InterPro" id="IPR049053">
    <property type="entry name" value="AFCA-like_C"/>
</dbReference>
<dbReference type="Proteomes" id="UP001201262">
    <property type="component" value="Unassembled WGS sequence"/>
</dbReference>
<proteinExistence type="predicted"/>
<dbReference type="EMBL" id="JAJTJA010000001">
    <property type="protein sequence ID" value="KAH8705309.1"/>
    <property type="molecule type" value="Genomic_DNA"/>
</dbReference>
<dbReference type="Gene3D" id="1.50.10.10">
    <property type="match status" value="1"/>
</dbReference>
<dbReference type="Pfam" id="PF22124">
    <property type="entry name" value="Glyco_hydro_95_cat"/>
    <property type="match status" value="1"/>
</dbReference>
<dbReference type="InterPro" id="IPR008928">
    <property type="entry name" value="6-hairpin_glycosidase_sf"/>
</dbReference>
<evidence type="ECO:0000313" key="4">
    <source>
        <dbReference type="EMBL" id="KAH8705309.1"/>
    </source>
</evidence>
<protein>
    <submittedName>
        <fullName evidence="4">Six-hairpin glycosidase-like protein</fullName>
    </submittedName>
</protein>
<keyword evidence="4" id="KW-0326">Glycosidase</keyword>
<accession>A0AAD4Q3Q9</accession>
<feature type="domain" description="Alpha fucosidase A-like C-terminal" evidence="2">
    <location>
        <begin position="710"/>
        <end position="778"/>
    </location>
</feature>
<dbReference type="GeneID" id="70248047"/>
<evidence type="ECO:0000313" key="5">
    <source>
        <dbReference type="Proteomes" id="UP001201262"/>
    </source>
</evidence>
<keyword evidence="4" id="KW-0378">Hydrolase</keyword>
<dbReference type="Pfam" id="PF14498">
    <property type="entry name" value="Glyco_hyd_65N_2"/>
    <property type="match status" value="1"/>
</dbReference>
<name>A0AAD4Q3Q9_9EURO</name>
<comment type="caution">
    <text evidence="4">The sequence shown here is derived from an EMBL/GenBank/DDBJ whole genome shotgun (WGS) entry which is preliminary data.</text>
</comment>
<keyword evidence="5" id="KW-1185">Reference proteome</keyword>
<dbReference type="GO" id="GO:0004560">
    <property type="term" value="F:alpha-L-fucosidase activity"/>
    <property type="evidence" value="ECO:0007669"/>
    <property type="project" value="InterPro"/>
</dbReference>
<evidence type="ECO:0000259" key="1">
    <source>
        <dbReference type="Pfam" id="PF14498"/>
    </source>
</evidence>
<sequence length="793" mass="86303">MDSLHVCGAGKCQWDASRYAWYTTAATNFTGALPFGNGRLAGVVYGSASEKLTLNENSMWSGPFINRLNPNASAGAVDAIRSNLEAGNITDGNAIALSNLEGYPTSPRMYNPLVDLLLDFGLGTSNISSYLRYLDTYKGTAFVTYEYQGVNYTREYLASYPAGVIAIRLTASQAEKLDVNVSLARTQNVTDQHASINSSIVGKNSVVLSGNSGQSSDAISFDAEARVINHGGSVKISGVSLSITGATTVDIFFDAQTSYRYSNNAELESQLKKNLDAAVQRGYPMVRQEAIEDRTNLIGRVQLDLGSSSGIGNQPTDTRLAAYKSSPNSDLQLAVLFFNFGRHVLVSSSRETNAANPGPGLAANLQGIWNQDYSPPWGSKYTININIEMNYWPAMVTNLPEVDGPFFDLLDTVLPRGQAVAKAMYGCDNGGFVTHHNTDIWGDSVPVDYGVGYSIWPMGGAWLSLQGIEHYRFTQDKNFLRQTAWPILRSAARFYFCYLFEYEGYMYSGPSLSPENEFYIPPNMRTARSTAGIDIGVTLDNSILYELFKAVIETCDALNMQNSDCNASQNLITKIQPPQIGSYGQILEWRYEYNETSPGHRHMSPVFGLFPGSQMAPLVNSTLAAAAKTLVDRRMAYGSGSTGWSRTWVVSLYARLFDGETAWSNAQTWIQTFPSINLWNSDSGPGTAFQIDGNFGFTTGIAEMLLQSYKVIHLLPALPSALPTGSVSGLVARGNFLVDLIWDNGNLVDATITSRSGGLLDLRVQNGTSFSVNGVKYNGAISTRAGSVYKVTL</sequence>
<dbReference type="InterPro" id="IPR027414">
    <property type="entry name" value="GH95_N_dom"/>
</dbReference>
<dbReference type="PIRSF" id="PIRSF007663">
    <property type="entry name" value="UCP007663"/>
    <property type="match status" value="1"/>
</dbReference>
<organism evidence="4 5">
    <name type="scientific">Talaromyces proteolyticus</name>
    <dbReference type="NCBI Taxonomy" id="1131652"/>
    <lineage>
        <taxon>Eukaryota</taxon>
        <taxon>Fungi</taxon>
        <taxon>Dikarya</taxon>
        <taxon>Ascomycota</taxon>
        <taxon>Pezizomycotina</taxon>
        <taxon>Eurotiomycetes</taxon>
        <taxon>Eurotiomycetidae</taxon>
        <taxon>Eurotiales</taxon>
        <taxon>Trichocomaceae</taxon>
        <taxon>Talaromyces</taxon>
        <taxon>Talaromyces sect. Bacilispori</taxon>
    </lineage>
</organism>
<feature type="domain" description="Glycosyl hydrolase family 95 N-terminal" evidence="1">
    <location>
        <begin position="21"/>
        <end position="260"/>
    </location>
</feature>
<gene>
    <name evidence="4" type="ORF">BGW36DRAFT_392961</name>
</gene>
<feature type="domain" description="Glycosyl hydrolase family 95 catalytic" evidence="3">
    <location>
        <begin position="283"/>
        <end position="705"/>
    </location>
</feature>
<dbReference type="SUPFAM" id="SSF48208">
    <property type="entry name" value="Six-hairpin glycosidases"/>
    <property type="match status" value="1"/>
</dbReference>
<evidence type="ECO:0000259" key="3">
    <source>
        <dbReference type="Pfam" id="PF22124"/>
    </source>
</evidence>
<dbReference type="InterPro" id="IPR054363">
    <property type="entry name" value="GH95_cat"/>
</dbReference>
<evidence type="ECO:0000259" key="2">
    <source>
        <dbReference type="Pfam" id="PF21307"/>
    </source>
</evidence>
<dbReference type="Pfam" id="PF21307">
    <property type="entry name" value="Glyco_hydro_95_C"/>
    <property type="match status" value="1"/>
</dbReference>